<reference evidence="1 2" key="1">
    <citation type="journal article" date="2018" name="Nat. Ecol. Evol.">
        <title>Shark genomes provide insights into elasmobranch evolution and the origin of vertebrates.</title>
        <authorList>
            <person name="Hara Y"/>
            <person name="Yamaguchi K"/>
            <person name="Onimaru K"/>
            <person name="Kadota M"/>
            <person name="Koyanagi M"/>
            <person name="Keeley SD"/>
            <person name="Tatsumi K"/>
            <person name="Tanaka K"/>
            <person name="Motone F"/>
            <person name="Kageyama Y"/>
            <person name="Nozu R"/>
            <person name="Adachi N"/>
            <person name="Nishimura O"/>
            <person name="Nakagawa R"/>
            <person name="Tanegashima C"/>
            <person name="Kiyatake I"/>
            <person name="Matsumoto R"/>
            <person name="Murakumo K"/>
            <person name="Nishida K"/>
            <person name="Terakita A"/>
            <person name="Kuratani S"/>
            <person name="Sato K"/>
            <person name="Hyodo S Kuraku.S."/>
        </authorList>
    </citation>
    <scope>NUCLEOTIDE SEQUENCE [LARGE SCALE GENOMIC DNA]</scope>
</reference>
<dbReference type="AlphaFoldDB" id="A0A401Q858"/>
<dbReference type="PANTHER" id="PTHR11905">
    <property type="entry name" value="ADAM A DISINTEGRIN AND METALLOPROTEASE DOMAIN"/>
    <property type="match status" value="1"/>
</dbReference>
<keyword evidence="2" id="KW-1185">Reference proteome</keyword>
<dbReference type="STRING" id="75743.A0A401Q858"/>
<protein>
    <submittedName>
        <fullName evidence="1">Uncharacterized protein</fullName>
    </submittedName>
</protein>
<proteinExistence type="predicted"/>
<evidence type="ECO:0000313" key="2">
    <source>
        <dbReference type="Proteomes" id="UP000288216"/>
    </source>
</evidence>
<dbReference type="OrthoDB" id="5951731at2759"/>
<dbReference type="Proteomes" id="UP000288216">
    <property type="component" value="Unassembled WGS sequence"/>
</dbReference>
<dbReference type="EMBL" id="BFAA01021556">
    <property type="protein sequence ID" value="GCB81507.1"/>
    <property type="molecule type" value="Genomic_DNA"/>
</dbReference>
<comment type="caution">
    <text evidence="1">The sequence shown here is derived from an EMBL/GenBank/DDBJ whole genome shotgun (WGS) entry which is preliminary data.</text>
</comment>
<feature type="non-terminal residue" evidence="1">
    <location>
        <position position="1"/>
    </location>
</feature>
<name>A0A401Q858_SCYTO</name>
<accession>A0A401Q858</accession>
<organism evidence="1 2">
    <name type="scientific">Scyliorhinus torazame</name>
    <name type="common">Cloudy catshark</name>
    <name type="synonym">Catulus torazame</name>
    <dbReference type="NCBI Taxonomy" id="75743"/>
    <lineage>
        <taxon>Eukaryota</taxon>
        <taxon>Metazoa</taxon>
        <taxon>Chordata</taxon>
        <taxon>Craniata</taxon>
        <taxon>Vertebrata</taxon>
        <taxon>Chondrichthyes</taxon>
        <taxon>Elasmobranchii</taxon>
        <taxon>Galeomorphii</taxon>
        <taxon>Galeoidea</taxon>
        <taxon>Carcharhiniformes</taxon>
        <taxon>Scyliorhinidae</taxon>
        <taxon>Scyliorhinus</taxon>
    </lineage>
</organism>
<sequence length="116" mass="12822">FVRRYPGSQVSASICSGLSALIVFSNRTYVIEHLEGDKGGRHFVYRPEDLPPAPSGCGVKNAPPESILTDFLQGSHRVKRDLMSEMKYLELVIVTDNAMVSGVALCRLVEVNDELR</sequence>
<dbReference type="PANTHER" id="PTHR11905:SF159">
    <property type="entry name" value="ADAM METALLOPROTEASE"/>
    <property type="match status" value="1"/>
</dbReference>
<evidence type="ECO:0000313" key="1">
    <source>
        <dbReference type="EMBL" id="GCB81507.1"/>
    </source>
</evidence>
<gene>
    <name evidence="1" type="ORF">scyTo_0022192</name>
</gene>